<dbReference type="PROSITE" id="PS00154">
    <property type="entry name" value="ATPASE_E1_E2"/>
    <property type="match status" value="1"/>
</dbReference>
<dbReference type="PRINTS" id="PR00119">
    <property type="entry name" value="CATATPASE"/>
</dbReference>
<dbReference type="PROSITE" id="PS01047">
    <property type="entry name" value="HMA_1"/>
    <property type="match status" value="1"/>
</dbReference>
<evidence type="ECO:0000256" key="2">
    <source>
        <dbReference type="ARBA" id="ARBA00006024"/>
    </source>
</evidence>
<feature type="transmembrane region" description="Helical" evidence="16">
    <location>
        <begin position="733"/>
        <end position="755"/>
    </location>
</feature>
<dbReference type="SFLD" id="SFLDF00027">
    <property type="entry name" value="p-type_atpase"/>
    <property type="match status" value="1"/>
</dbReference>
<dbReference type="GO" id="GO:0008551">
    <property type="term" value="F:P-type cadmium transporter activity"/>
    <property type="evidence" value="ECO:0007669"/>
    <property type="project" value="UniProtKB-EC"/>
</dbReference>
<evidence type="ECO:0000256" key="5">
    <source>
        <dbReference type="ARBA" id="ARBA00022553"/>
    </source>
</evidence>
<evidence type="ECO:0000256" key="1">
    <source>
        <dbReference type="ARBA" id="ARBA00004651"/>
    </source>
</evidence>
<keyword evidence="7 16" id="KW-0479">Metal-binding</keyword>
<keyword evidence="9 16" id="KW-0067">ATP-binding</keyword>
<dbReference type="FunFam" id="3.40.1110.10:FF:000066">
    <property type="entry name" value="Cadmium-translocating P-type ATPase"/>
    <property type="match status" value="1"/>
</dbReference>
<dbReference type="PANTHER" id="PTHR48085:SF5">
    <property type="entry name" value="CADMIUM_ZINC-TRANSPORTING ATPASE HMA4-RELATED"/>
    <property type="match status" value="1"/>
</dbReference>
<dbReference type="NCBIfam" id="TIGR01525">
    <property type="entry name" value="ATPase-IB_hvy"/>
    <property type="match status" value="1"/>
</dbReference>
<dbReference type="InterPro" id="IPR008250">
    <property type="entry name" value="ATPase_P-typ_transduc_dom_A_sf"/>
</dbReference>
<feature type="transmembrane region" description="Helical" evidence="16">
    <location>
        <begin position="200"/>
        <end position="219"/>
    </location>
</feature>
<protein>
    <recommendedName>
        <fullName evidence="14">Cd(2+)-exporting ATPase</fullName>
        <ecNumber evidence="14">7.2.2.21</ecNumber>
    </recommendedName>
</protein>
<dbReference type="Pfam" id="PF00702">
    <property type="entry name" value="Hydrolase"/>
    <property type="match status" value="1"/>
</dbReference>
<feature type="transmembrane region" description="Helical" evidence="16">
    <location>
        <begin position="400"/>
        <end position="420"/>
    </location>
</feature>
<comment type="catalytic activity">
    <reaction evidence="15">
        <text>Cd(2+)(in) + ATP + H2O = Cd(2+)(out) + ADP + phosphate + H(+)</text>
        <dbReference type="Rhea" id="RHEA:12132"/>
        <dbReference type="ChEBI" id="CHEBI:15377"/>
        <dbReference type="ChEBI" id="CHEBI:15378"/>
        <dbReference type="ChEBI" id="CHEBI:30616"/>
        <dbReference type="ChEBI" id="CHEBI:43474"/>
        <dbReference type="ChEBI" id="CHEBI:48775"/>
        <dbReference type="ChEBI" id="CHEBI:456216"/>
        <dbReference type="EC" id="7.2.2.21"/>
    </reaction>
</comment>
<dbReference type="InterPro" id="IPR023299">
    <property type="entry name" value="ATPase_P-typ_cyto_dom_N"/>
</dbReference>
<dbReference type="EMBL" id="JAGSCS010000034">
    <property type="protein sequence ID" value="MBR0577429.1"/>
    <property type="molecule type" value="Genomic_DNA"/>
</dbReference>
<dbReference type="Gene3D" id="3.40.50.1000">
    <property type="entry name" value="HAD superfamily/HAD-like"/>
    <property type="match status" value="1"/>
</dbReference>
<organism evidence="18 19">
    <name type="scientific">Proteiniclasticum sediminis</name>
    <dbReference type="NCBI Taxonomy" id="2804028"/>
    <lineage>
        <taxon>Bacteria</taxon>
        <taxon>Bacillati</taxon>
        <taxon>Bacillota</taxon>
        <taxon>Clostridia</taxon>
        <taxon>Eubacteriales</taxon>
        <taxon>Clostridiaceae</taxon>
        <taxon>Proteiniclasticum</taxon>
    </lineage>
</organism>
<dbReference type="SUPFAM" id="SSF56784">
    <property type="entry name" value="HAD-like"/>
    <property type="match status" value="1"/>
</dbReference>
<dbReference type="Pfam" id="PF00403">
    <property type="entry name" value="HMA"/>
    <property type="match status" value="2"/>
</dbReference>
<keyword evidence="10" id="KW-0460">Magnesium</keyword>
<dbReference type="InterPro" id="IPR027256">
    <property type="entry name" value="P-typ_ATPase_IB"/>
</dbReference>
<evidence type="ECO:0000256" key="9">
    <source>
        <dbReference type="ARBA" id="ARBA00022840"/>
    </source>
</evidence>
<sequence>MRETTVELVLEGLDCAVCAAKINDKVNKLENVKEASLNFASKILTIELSSEDAKKQVVDGTKKIVSKLEPDVIVSERDHEKITKKVLKLEGLDCANCAIKIESRIKELDGVKSASVDFTTGKLNLESNTKDLYRIIEAAKLVIKKIEPDVTIHDESEKVEQEDGHKHVAGESKTQLIKLGLSGLIFGTALAFKLPNQWEFMLFLAAYLLAGGEVVLRAVKDIKNGQLFDESFLMSIATIGAFAIGEYPEGVAVMLFYQVGEFFQDLAVNRSRKSIADLMDIRPDYANLKVGNELRTVSPEDVKIGEFIVVKPGEKVPLDGTIVEGMSMVDTSALTGESVPREVEAGSEVYGGFINKNGLLTIEVKKEFGESTVSKILELVENASSKKAPTEQFITKFARVYTPFVVAAALALAVIPPLVIDGATFSDWIYRALVFLVISCPCALVISIPLGFFGGIGGASKNGILIKGGNYLEALNNVDTVVFDKTGTLTKGVFIVTEINPVDGISEEELLENAAYAENYSNHPIALSIMKAYGKEIDTTVISGHEEIPGLGLRVNIKGREILAGNAKLMTEKVIAFDMNGDVGTIVYIAVDGKYAGSIVISDEIKQDSEKLVAGLKEIGVRRTVMLTGDNKKVGDKIGKQLGLDLVYSELLPDQKVEKLELIYKEKTTKGRIVFVGDGINDAPVLARADVGVAMGGLGSDAAIEAADVVLMTDEPSKLISAIKISKRTRRIVLQNIALALVVKGIVLILGAGGLATMWEAVFADVGVAIIAVLNAMRVMNTKNL</sequence>
<dbReference type="Gene3D" id="3.30.70.100">
    <property type="match status" value="2"/>
</dbReference>
<feature type="transmembrane region" description="Helical" evidence="16">
    <location>
        <begin position="432"/>
        <end position="453"/>
    </location>
</feature>
<evidence type="ECO:0000256" key="10">
    <source>
        <dbReference type="ARBA" id="ARBA00022842"/>
    </source>
</evidence>
<evidence type="ECO:0000256" key="11">
    <source>
        <dbReference type="ARBA" id="ARBA00022967"/>
    </source>
</evidence>
<dbReference type="InterPro" id="IPR051014">
    <property type="entry name" value="Cation_Transport_ATPase_IB"/>
</dbReference>
<dbReference type="GO" id="GO:0005886">
    <property type="term" value="C:plasma membrane"/>
    <property type="evidence" value="ECO:0007669"/>
    <property type="project" value="UniProtKB-SubCell"/>
</dbReference>
<dbReference type="Gene3D" id="3.40.1110.10">
    <property type="entry name" value="Calcium-transporting ATPase, cytoplasmic domain N"/>
    <property type="match status" value="1"/>
</dbReference>
<evidence type="ECO:0000256" key="8">
    <source>
        <dbReference type="ARBA" id="ARBA00022741"/>
    </source>
</evidence>
<proteinExistence type="inferred from homology"/>
<dbReference type="EC" id="7.2.2.21" evidence="14"/>
<dbReference type="InterPro" id="IPR036163">
    <property type="entry name" value="HMA_dom_sf"/>
</dbReference>
<keyword evidence="19" id="KW-1185">Reference proteome</keyword>
<evidence type="ECO:0000256" key="4">
    <source>
        <dbReference type="ARBA" id="ARBA00022539"/>
    </source>
</evidence>
<dbReference type="InterPro" id="IPR036412">
    <property type="entry name" value="HAD-like_sf"/>
</dbReference>
<dbReference type="InterPro" id="IPR023214">
    <property type="entry name" value="HAD_sf"/>
</dbReference>
<dbReference type="InterPro" id="IPR059000">
    <property type="entry name" value="ATPase_P-type_domA"/>
</dbReference>
<keyword evidence="6 16" id="KW-0812">Transmembrane</keyword>
<dbReference type="SFLD" id="SFLDS00003">
    <property type="entry name" value="Haloacid_Dehalogenase"/>
    <property type="match status" value="1"/>
</dbReference>
<dbReference type="SUPFAM" id="SSF55008">
    <property type="entry name" value="HMA, heavy metal-associated domain"/>
    <property type="match status" value="2"/>
</dbReference>
<dbReference type="GO" id="GO:0016887">
    <property type="term" value="F:ATP hydrolysis activity"/>
    <property type="evidence" value="ECO:0007669"/>
    <property type="project" value="InterPro"/>
</dbReference>
<comment type="similarity">
    <text evidence="2 16">Belongs to the cation transport ATPase (P-type) (TC 3.A.3) family. Type IB subfamily.</text>
</comment>
<dbReference type="NCBIfam" id="TIGR01494">
    <property type="entry name" value="ATPase_P-type"/>
    <property type="match status" value="1"/>
</dbReference>
<evidence type="ECO:0000256" key="13">
    <source>
        <dbReference type="ARBA" id="ARBA00023136"/>
    </source>
</evidence>
<feature type="transmembrane region" description="Helical" evidence="16">
    <location>
        <begin position="761"/>
        <end position="780"/>
    </location>
</feature>
<dbReference type="CDD" id="cd00371">
    <property type="entry name" value="HMA"/>
    <property type="match status" value="2"/>
</dbReference>
<evidence type="ECO:0000256" key="16">
    <source>
        <dbReference type="RuleBase" id="RU362081"/>
    </source>
</evidence>
<keyword evidence="11" id="KW-1278">Translocase</keyword>
<dbReference type="InterPro" id="IPR023298">
    <property type="entry name" value="ATPase_P-typ_TM_dom_sf"/>
</dbReference>
<comment type="caution">
    <text evidence="18">The sequence shown here is derived from an EMBL/GenBank/DDBJ whole genome shotgun (WGS) entry which is preliminary data.</text>
</comment>
<keyword evidence="13 16" id="KW-0472">Membrane</keyword>
<dbReference type="Proteomes" id="UP000675379">
    <property type="component" value="Unassembled WGS sequence"/>
</dbReference>
<dbReference type="RefSeq" id="WP_211802822.1">
    <property type="nucleotide sequence ID" value="NZ_JAGSCS010000034.1"/>
</dbReference>
<evidence type="ECO:0000256" key="7">
    <source>
        <dbReference type="ARBA" id="ARBA00022723"/>
    </source>
</evidence>
<dbReference type="SFLD" id="SFLDG00002">
    <property type="entry name" value="C1.7:_P-type_atpase_like"/>
    <property type="match status" value="1"/>
</dbReference>
<gene>
    <name evidence="18" type="primary">cadA</name>
    <name evidence="18" type="ORF">KCG48_14040</name>
</gene>
<accession>A0A941CTS7</accession>
<dbReference type="AlphaFoldDB" id="A0A941CTS7"/>
<dbReference type="Pfam" id="PF00122">
    <property type="entry name" value="E1-E2_ATPase"/>
    <property type="match status" value="1"/>
</dbReference>
<keyword evidence="5" id="KW-0597">Phosphoprotein</keyword>
<evidence type="ECO:0000256" key="14">
    <source>
        <dbReference type="ARBA" id="ARBA00039103"/>
    </source>
</evidence>
<dbReference type="SUPFAM" id="SSF81653">
    <property type="entry name" value="Calcium ATPase, transduction domain A"/>
    <property type="match status" value="1"/>
</dbReference>
<dbReference type="FunFam" id="2.70.150.10:FF:000090">
    <property type="entry name" value="Cadmium-translocating P-type ATPase"/>
    <property type="match status" value="1"/>
</dbReference>
<evidence type="ECO:0000256" key="12">
    <source>
        <dbReference type="ARBA" id="ARBA00022989"/>
    </source>
</evidence>
<dbReference type="Gene3D" id="2.70.150.10">
    <property type="entry name" value="Calcium-transporting ATPase, cytoplasmic transduction domain A"/>
    <property type="match status" value="1"/>
</dbReference>
<dbReference type="GO" id="GO:0005524">
    <property type="term" value="F:ATP binding"/>
    <property type="evidence" value="ECO:0007669"/>
    <property type="project" value="UniProtKB-UniRule"/>
</dbReference>
<reference evidence="18" key="1">
    <citation type="submission" date="2021-04" db="EMBL/GenBank/DDBJ databases">
        <title>Proteiniclasticum sedimins sp. nov., an obligate anaerobic bacterium isolated from anaerobic sludge.</title>
        <authorList>
            <person name="Liu J."/>
        </authorList>
    </citation>
    <scope>NUCLEOTIDE SEQUENCE</scope>
    <source>
        <strain evidence="18">BAD-10</strain>
    </source>
</reference>
<keyword evidence="12 16" id="KW-1133">Transmembrane helix</keyword>
<keyword evidence="4" id="KW-0104">Cadmium</keyword>
<dbReference type="PANTHER" id="PTHR48085">
    <property type="entry name" value="CADMIUM/ZINC-TRANSPORTING ATPASE HMA2-RELATED"/>
    <property type="match status" value="1"/>
</dbReference>
<dbReference type="InterPro" id="IPR018303">
    <property type="entry name" value="ATPase_P-typ_P_site"/>
</dbReference>
<evidence type="ECO:0000259" key="17">
    <source>
        <dbReference type="PROSITE" id="PS50846"/>
    </source>
</evidence>
<feature type="domain" description="HMA" evidence="17">
    <location>
        <begin position="4"/>
        <end position="73"/>
    </location>
</feature>
<dbReference type="GO" id="GO:0046872">
    <property type="term" value="F:metal ion binding"/>
    <property type="evidence" value="ECO:0007669"/>
    <property type="project" value="UniProtKB-KW"/>
</dbReference>
<dbReference type="PRINTS" id="PR00941">
    <property type="entry name" value="CDATPASE"/>
</dbReference>
<dbReference type="CDD" id="cd07548">
    <property type="entry name" value="P-type_ATPase-Cd_Zn_Co_like"/>
    <property type="match status" value="1"/>
</dbReference>
<evidence type="ECO:0000256" key="6">
    <source>
        <dbReference type="ARBA" id="ARBA00022692"/>
    </source>
</evidence>
<keyword evidence="8 16" id="KW-0547">Nucleotide-binding</keyword>
<dbReference type="InterPro" id="IPR044492">
    <property type="entry name" value="P_typ_ATPase_HD_dom"/>
</dbReference>
<evidence type="ECO:0000313" key="18">
    <source>
        <dbReference type="EMBL" id="MBR0577429.1"/>
    </source>
</evidence>
<dbReference type="SUPFAM" id="SSF81665">
    <property type="entry name" value="Calcium ATPase, transmembrane domain M"/>
    <property type="match status" value="1"/>
</dbReference>
<dbReference type="PROSITE" id="PS50846">
    <property type="entry name" value="HMA_2"/>
    <property type="match status" value="2"/>
</dbReference>
<evidence type="ECO:0000313" key="19">
    <source>
        <dbReference type="Proteomes" id="UP000675379"/>
    </source>
</evidence>
<dbReference type="NCBIfam" id="TIGR01512">
    <property type="entry name" value="ATPase-IB2_Cd"/>
    <property type="match status" value="1"/>
</dbReference>
<keyword evidence="3 16" id="KW-1003">Cell membrane</keyword>
<dbReference type="InterPro" id="IPR017969">
    <property type="entry name" value="Heavy-metal-associated_CS"/>
</dbReference>
<dbReference type="InterPro" id="IPR006121">
    <property type="entry name" value="HMA_dom"/>
</dbReference>
<evidence type="ECO:0000256" key="3">
    <source>
        <dbReference type="ARBA" id="ARBA00022475"/>
    </source>
</evidence>
<dbReference type="InterPro" id="IPR001757">
    <property type="entry name" value="P_typ_ATPase"/>
</dbReference>
<feature type="domain" description="HMA" evidence="17">
    <location>
        <begin position="83"/>
        <end position="151"/>
    </location>
</feature>
<name>A0A941CTS7_9CLOT</name>
<evidence type="ECO:0000256" key="15">
    <source>
        <dbReference type="ARBA" id="ARBA00049338"/>
    </source>
</evidence>
<comment type="subcellular location">
    <subcellularLocation>
        <location evidence="1">Cell membrane</location>
        <topology evidence="1">Multi-pass membrane protein</topology>
    </subcellularLocation>
</comment>